<keyword evidence="20" id="KW-1185">Reference proteome</keyword>
<feature type="transmembrane region" description="Helical" evidence="15">
    <location>
        <begin position="1625"/>
        <end position="1645"/>
    </location>
</feature>
<feature type="chain" id="PRO_5017184013" evidence="16">
    <location>
        <begin position="24"/>
        <end position="1702"/>
    </location>
</feature>
<keyword evidence="7" id="KW-0106">Calcium</keyword>
<dbReference type="GO" id="GO:0046872">
    <property type="term" value="F:metal ion binding"/>
    <property type="evidence" value="ECO:0007669"/>
    <property type="project" value="UniProtKB-KW"/>
</dbReference>
<comment type="subcellular location">
    <subcellularLocation>
        <location evidence="1">Membrane</location>
        <topology evidence="1">Single-pass type I membrane protein</topology>
    </subcellularLocation>
</comment>
<dbReference type="FunFam" id="2.60.120.200:FF:000005">
    <property type="entry name" value="neurexin-1 isoform X1"/>
    <property type="match status" value="1"/>
</dbReference>
<dbReference type="GO" id="GO:0016020">
    <property type="term" value="C:membrane"/>
    <property type="evidence" value="ECO:0007669"/>
    <property type="project" value="UniProtKB-SubCell"/>
</dbReference>
<feature type="compositionally biased region" description="Polar residues" evidence="14">
    <location>
        <begin position="1342"/>
        <end position="1352"/>
    </location>
</feature>
<dbReference type="STRING" id="30732.ENSOMEP00000019519"/>
<dbReference type="SUPFAM" id="SSF49899">
    <property type="entry name" value="Concanavalin A-like lectins/glucanases"/>
    <property type="match status" value="6"/>
</dbReference>
<feature type="domain" description="EGF-like" evidence="18">
    <location>
        <begin position="1057"/>
        <end position="1094"/>
    </location>
</feature>
<feature type="compositionally biased region" description="Acidic residues" evidence="14">
    <location>
        <begin position="1437"/>
        <end position="1455"/>
    </location>
</feature>
<feature type="domain" description="EGF-like" evidence="18">
    <location>
        <begin position="194"/>
        <end position="231"/>
    </location>
</feature>
<dbReference type="PANTHER" id="PTHR15036">
    <property type="entry name" value="PIKACHURIN-LIKE PROTEIN"/>
    <property type="match status" value="1"/>
</dbReference>
<dbReference type="FunFam" id="2.60.120.200:FF:000007">
    <property type="entry name" value="neurexin-1 isoform X1"/>
    <property type="match status" value="1"/>
</dbReference>
<dbReference type="PANTHER" id="PTHR15036:SF48">
    <property type="entry name" value="NEUREXIN-3B"/>
    <property type="match status" value="1"/>
</dbReference>
<feature type="domain" description="EGF-like" evidence="18">
    <location>
        <begin position="642"/>
        <end position="679"/>
    </location>
</feature>
<dbReference type="FunFam" id="2.60.120.200:FF:000001">
    <property type="entry name" value="neurexin-1 isoform X1"/>
    <property type="match status" value="1"/>
</dbReference>
<evidence type="ECO:0000256" key="12">
    <source>
        <dbReference type="ARBA" id="ARBA00054347"/>
    </source>
</evidence>
<feature type="region of interest" description="Disordered" evidence="14">
    <location>
        <begin position="1666"/>
        <end position="1702"/>
    </location>
</feature>
<evidence type="ECO:0000259" key="18">
    <source>
        <dbReference type="PROSITE" id="PS50026"/>
    </source>
</evidence>
<dbReference type="Pfam" id="PF02210">
    <property type="entry name" value="Laminin_G_2"/>
    <property type="match status" value="6"/>
</dbReference>
<keyword evidence="8" id="KW-0130">Cell adhesion</keyword>
<feature type="compositionally biased region" description="Basic and acidic residues" evidence="14">
    <location>
        <begin position="1692"/>
        <end position="1702"/>
    </location>
</feature>
<feature type="compositionally biased region" description="Polar residues" evidence="14">
    <location>
        <begin position="1680"/>
        <end position="1690"/>
    </location>
</feature>
<proteinExistence type="inferred from homology"/>
<dbReference type="SMART" id="SM00294">
    <property type="entry name" value="4.1m"/>
    <property type="match status" value="1"/>
</dbReference>
<dbReference type="Ensembl" id="ENSOMET00000028767.1">
    <property type="protein sequence ID" value="ENSOMEP00000019519.1"/>
    <property type="gene ID" value="ENSOMEG00000021431.1"/>
</dbReference>
<evidence type="ECO:0000256" key="7">
    <source>
        <dbReference type="ARBA" id="ARBA00022837"/>
    </source>
</evidence>
<keyword evidence="6" id="KW-0677">Repeat</keyword>
<evidence type="ECO:0000256" key="8">
    <source>
        <dbReference type="ARBA" id="ARBA00022889"/>
    </source>
</evidence>
<evidence type="ECO:0000256" key="1">
    <source>
        <dbReference type="ARBA" id="ARBA00004479"/>
    </source>
</evidence>
<evidence type="ECO:0000313" key="19">
    <source>
        <dbReference type="Ensembl" id="ENSOMEP00000019519.1"/>
    </source>
</evidence>
<evidence type="ECO:0000256" key="2">
    <source>
        <dbReference type="ARBA" id="ARBA00010241"/>
    </source>
</evidence>
<feature type="compositionally biased region" description="Polar residues" evidence="14">
    <location>
        <begin position="1517"/>
        <end position="1529"/>
    </location>
</feature>
<feature type="domain" description="Laminin G" evidence="17">
    <location>
        <begin position="1098"/>
        <end position="1298"/>
    </location>
</feature>
<comment type="function">
    <text evidence="12">Neuronal cell surface protein that may be involved in cell recognition and cell adhesion.</text>
</comment>
<dbReference type="InterPro" id="IPR001791">
    <property type="entry name" value="Laminin_G"/>
</dbReference>
<evidence type="ECO:0000256" key="16">
    <source>
        <dbReference type="SAM" id="SignalP"/>
    </source>
</evidence>
<feature type="compositionally biased region" description="Acidic residues" evidence="14">
    <location>
        <begin position="1359"/>
        <end position="1368"/>
    </location>
</feature>
<keyword evidence="16" id="KW-0732">Signal</keyword>
<dbReference type="FunFam" id="2.60.120.200:FF:000004">
    <property type="entry name" value="neurexin-1 isoform X1"/>
    <property type="match status" value="1"/>
</dbReference>
<feature type="domain" description="Laminin G" evidence="17">
    <location>
        <begin position="257"/>
        <end position="439"/>
    </location>
</feature>
<feature type="signal peptide" evidence="16">
    <location>
        <begin position="1"/>
        <end position="23"/>
    </location>
</feature>
<dbReference type="GeneTree" id="ENSGT00940000167343"/>
<keyword evidence="9 15" id="KW-1133">Transmembrane helix</keyword>
<feature type="region of interest" description="Disordered" evidence="14">
    <location>
        <begin position="1428"/>
        <end position="1474"/>
    </location>
</feature>
<dbReference type="PaxDb" id="30732-ENSOMEP00000019519"/>
<accession>A0A3B3CR05</accession>
<dbReference type="Proteomes" id="UP000261560">
    <property type="component" value="Unplaced"/>
</dbReference>
<dbReference type="PROSITE" id="PS50025">
    <property type="entry name" value="LAM_G_DOMAIN"/>
    <property type="match status" value="6"/>
</dbReference>
<dbReference type="InterPro" id="IPR050372">
    <property type="entry name" value="Neurexin-related_CASP"/>
</dbReference>
<dbReference type="InterPro" id="IPR000742">
    <property type="entry name" value="EGF"/>
</dbReference>
<evidence type="ECO:0000313" key="20">
    <source>
        <dbReference type="Proteomes" id="UP000261560"/>
    </source>
</evidence>
<protein>
    <submittedName>
        <fullName evidence="19">Neurexin 3b</fullName>
    </submittedName>
</protein>
<evidence type="ECO:0000256" key="9">
    <source>
        <dbReference type="ARBA" id="ARBA00022989"/>
    </source>
</evidence>
<comment type="similarity">
    <text evidence="2">Belongs to the neurexin family.</text>
</comment>
<dbReference type="PROSITE" id="PS50026">
    <property type="entry name" value="EGF_3"/>
    <property type="match status" value="3"/>
</dbReference>
<dbReference type="SMART" id="SM00282">
    <property type="entry name" value="LamG"/>
    <property type="match status" value="6"/>
</dbReference>
<dbReference type="FunFam" id="2.10.25.10:FF:000015">
    <property type="entry name" value="neurexin-1 isoform X1"/>
    <property type="match status" value="1"/>
</dbReference>
<evidence type="ECO:0000256" key="10">
    <source>
        <dbReference type="ARBA" id="ARBA00023136"/>
    </source>
</evidence>
<keyword evidence="11" id="KW-1015">Disulfide bond</keyword>
<feature type="domain" description="Laminin G" evidence="17">
    <location>
        <begin position="870"/>
        <end position="1045"/>
    </location>
</feature>
<dbReference type="GO" id="GO:0007155">
    <property type="term" value="P:cell adhesion"/>
    <property type="evidence" value="ECO:0007669"/>
    <property type="project" value="UniProtKB-KW"/>
</dbReference>
<dbReference type="FunFam" id="2.60.120.200:FF:000003">
    <property type="entry name" value="neurexin-1 isoform X1"/>
    <property type="match status" value="1"/>
</dbReference>
<name>A0A3B3CR05_ORYME</name>
<keyword evidence="10 15" id="KW-0472">Membrane</keyword>
<dbReference type="Gene3D" id="2.60.120.200">
    <property type="match status" value="6"/>
</dbReference>
<keyword evidence="3 13" id="KW-0245">EGF-like domain</keyword>
<keyword evidence="4 15" id="KW-0812">Transmembrane</keyword>
<evidence type="ECO:0000256" key="11">
    <source>
        <dbReference type="ARBA" id="ARBA00023157"/>
    </source>
</evidence>
<evidence type="ECO:0000256" key="15">
    <source>
        <dbReference type="SAM" id="Phobius"/>
    </source>
</evidence>
<evidence type="ECO:0000256" key="13">
    <source>
        <dbReference type="PROSITE-ProRule" id="PRU00076"/>
    </source>
</evidence>
<feature type="domain" description="Laminin G" evidence="17">
    <location>
        <begin position="23"/>
        <end position="203"/>
    </location>
</feature>
<feature type="region of interest" description="Disordered" evidence="14">
    <location>
        <begin position="1511"/>
        <end position="1564"/>
    </location>
</feature>
<dbReference type="InterPro" id="IPR013320">
    <property type="entry name" value="ConA-like_dom_sf"/>
</dbReference>
<dbReference type="Gene3D" id="2.10.25.10">
    <property type="entry name" value="Laminin"/>
    <property type="match status" value="3"/>
</dbReference>
<feature type="region of interest" description="Disordered" evidence="14">
    <location>
        <begin position="1329"/>
        <end position="1372"/>
    </location>
</feature>
<evidence type="ECO:0000256" key="6">
    <source>
        <dbReference type="ARBA" id="ARBA00022737"/>
    </source>
</evidence>
<dbReference type="CDD" id="cd00110">
    <property type="entry name" value="LamG"/>
    <property type="match status" value="6"/>
</dbReference>
<reference evidence="19" key="1">
    <citation type="submission" date="2025-08" db="UniProtKB">
        <authorList>
            <consortium name="Ensembl"/>
        </authorList>
    </citation>
    <scope>IDENTIFICATION</scope>
</reference>
<evidence type="ECO:0000256" key="3">
    <source>
        <dbReference type="ARBA" id="ARBA00022536"/>
    </source>
</evidence>
<sequence length="1702" mass="186845">MNPNSLFRRVVMLLSTMLGLSASLEFPGSKGQWARYQRWDASSTSDLTFQFKTSASEGLLLYFDDGGYCDFLLLTLSEGKLQLHVSIDCAETTITSAKMVNDSRWHFAAINRENLRTGLAVDGQIKTGEVRPQRHFMKIVSDLFLGGLPEDIRISAITLPSVCELPAFRGVISDLSYGSKLPTLINSQKVRLEMIGLCTENPCENGGICSLADGETYCDCSRTGYVGRYCTEAVPRKPGLAHLKAEQGRNKVREENVATFRGSEYFCYDLSQNPIQSSSDEITLSFKTWQRNGLLLHTGKSADYVNLALKDGAVSLVINLGSGAFEAIVEPVNGKFNDNSWHDIKVTRNLRQVTISVDGILTTTGYTQEDYTMLGSDDFFYVGGSPSTADLPGSPVSNNFMGCLREVVYKNNDIRLELSRLARIDDPKMKLQGDIVFKCENVPTLDPINFETPDSFLALPKWNTKRVGSISFDFRTTEPNGLILFTQGRPQDRRDAKGQKNNKVDFFAVELLDGALFLLLDMGSGTIKVKATQTKVNDEAWHHVDIQRDGRSGIISVNSHRTPFTASGENEILDLEGDLYLGGLPYNRAGLVLPTELWTAMLNYGYVGCIRDLFIDGRSKNIRQIAQSQNITDIKFSCSKVSGKHCDSSPCKNNGACREGWNRFVCDCTGTGFWDSTCERESSILSFDGTMYMKVVMPNVMHTEAEDVSLRFMSQRAFGLLMAASSRESADTLRLELDGGRVKLTVNLDCVRINCNTSKGPEVLYAGEKLNDNEWHSVRVVRRGKNFKLIVDEDMAEGQMAGDHTRLEFNNVETGILTEKRFVSSAPSPFIGHLQSLKFNGMQYIDMCKNGDIDFCELNARFGMRFIIADPVTFKTKASYLGLATLQAYTTMHLFFQFKTTSPDGFILFNSGDGNDFIAVELVKGFIHYVFDLGNGPSLLKGNSDSPLNDNQWHNVVITRDASNTHTLKVDSKSVNQNVNGAKNLDLKGDLFIGGLGPNMYQNLPKLVVSREGFQGCLATVDLNGRLPDLISDALFRSGQIERGCEVAFTKADLQGPSTTCQEDSCANMGVCIQQWENFTCDCSMTSYTGTYCNDPGTTYIFGKGGGLITYTWPNNERPSTRADRLAVGFSTTITDGILVRIDSAPRLADYIMLHIEQGKVGVTFNIGTVDISVKETSTLVNDGKYHLVRFTRNGGNATLQVDNWPINEHFPSGNSDFERFQMANKKIPFKYTRPVEDWLQEKGRQLTIFNTQATISIGGNDRKRPYQGQLSGLYYNGLKVLNMAAEGHPNIKVTGSVRLVGDVPPSRGATRTTTSVPPEMSTTFIETTTTLSTTTTRKQRSPPTIQTTDDIVSSAECSSDDEDLEECDSGHTGGELVIPVLVEDPIDIPSVSTRSPFIPLPPTLRPVLTIIETTKESLAMATEAGVPCLSDRGSDDCDGGDGGDDGDDGDDDDGMVISGFGSGEAFDSSLPPTDDEDFYTTFSLVTDKILTTSAYEGGYKALAPKWEAKDLRPSKASESGRTTPTLAQPNIRGTPPAAVPSDTPPKLPAGKMNNREVKPPQPDMVLVPLPTSFDMDGTKPRGPFITSPMLRTVPAPLPTVPGVVRRVPSGASEVIRESSSTTGMVVGIVSAAALCILILLYAMYKYRNRDEGSYQVDETRNYISNSAQTNGAVVKDKAPSSNAKGNASSKRPKDKDKEYYV</sequence>
<dbReference type="CDD" id="cd00054">
    <property type="entry name" value="EGF_CA"/>
    <property type="match status" value="2"/>
</dbReference>
<feature type="domain" description="Laminin G" evidence="17">
    <location>
        <begin position="446"/>
        <end position="638"/>
    </location>
</feature>
<keyword evidence="5" id="KW-0479">Metal-binding</keyword>
<comment type="caution">
    <text evidence="13">Lacks conserved residue(s) required for the propagation of feature annotation.</text>
</comment>
<evidence type="ECO:0000256" key="5">
    <source>
        <dbReference type="ARBA" id="ARBA00022723"/>
    </source>
</evidence>
<reference evidence="19" key="2">
    <citation type="submission" date="2025-09" db="UniProtKB">
        <authorList>
            <consortium name="Ensembl"/>
        </authorList>
    </citation>
    <scope>IDENTIFICATION</scope>
</reference>
<evidence type="ECO:0000256" key="4">
    <source>
        <dbReference type="ARBA" id="ARBA00022692"/>
    </source>
</evidence>
<feature type="domain" description="Laminin G" evidence="17">
    <location>
        <begin position="684"/>
        <end position="856"/>
    </location>
</feature>
<dbReference type="SMART" id="SM00181">
    <property type="entry name" value="EGF"/>
    <property type="match status" value="3"/>
</dbReference>
<dbReference type="InterPro" id="IPR003585">
    <property type="entry name" value="Neurexin-like"/>
</dbReference>
<evidence type="ECO:0000256" key="14">
    <source>
        <dbReference type="SAM" id="MobiDB-lite"/>
    </source>
</evidence>
<dbReference type="FunFam" id="2.10.25.10:FF:000029">
    <property type="entry name" value="neurexin-1 isoform X1"/>
    <property type="match status" value="1"/>
</dbReference>
<evidence type="ECO:0000259" key="17">
    <source>
        <dbReference type="PROSITE" id="PS50025"/>
    </source>
</evidence>
<organism evidence="19 20">
    <name type="scientific">Oryzias melastigma</name>
    <name type="common">Marine medaka</name>
    <dbReference type="NCBI Taxonomy" id="30732"/>
    <lineage>
        <taxon>Eukaryota</taxon>
        <taxon>Metazoa</taxon>
        <taxon>Chordata</taxon>
        <taxon>Craniata</taxon>
        <taxon>Vertebrata</taxon>
        <taxon>Euteleostomi</taxon>
        <taxon>Actinopterygii</taxon>
        <taxon>Neopterygii</taxon>
        <taxon>Teleostei</taxon>
        <taxon>Neoteleostei</taxon>
        <taxon>Acanthomorphata</taxon>
        <taxon>Ovalentaria</taxon>
        <taxon>Atherinomorphae</taxon>
        <taxon>Beloniformes</taxon>
        <taxon>Adrianichthyidae</taxon>
        <taxon>Oryziinae</taxon>
        <taxon>Oryzias</taxon>
    </lineage>
</organism>